<feature type="transmembrane region" description="Helical" evidence="2">
    <location>
        <begin position="59"/>
        <end position="78"/>
    </location>
</feature>
<keyword evidence="2" id="KW-0812">Transmembrane</keyword>
<sequence>MDPASTEPRQITLFRKSLRTLSLSACGCLVLLSIVGFNKLAKTSVMSMDQVEATTSDGCLLFLGVTFGTLLFLGEFRWERFFFLFGFLRYRLGRTVLYVVSGIMTILVGRTRSGCTGCTEYTLLLAEGIALLVTGVLQLLAIPVLGANNTAPVEDKAASKSQLVAQPTDKAIDIATVRLGSTRAAAPVETRSPFEAPAAATTKSTSPTNPNLPAWMQA</sequence>
<feature type="region of interest" description="Disordered" evidence="1">
    <location>
        <begin position="190"/>
        <end position="218"/>
    </location>
</feature>
<dbReference type="eggNOG" id="ENOG502S61V">
    <property type="taxonomic scope" value="Eukaryota"/>
</dbReference>
<dbReference type="InParanoid" id="T0RK80"/>
<protein>
    <submittedName>
        <fullName evidence="3">Uncharacterized protein</fullName>
    </submittedName>
</protein>
<dbReference type="OrthoDB" id="166514at2759"/>
<feature type="transmembrane region" description="Helical" evidence="2">
    <location>
        <begin position="121"/>
        <end position="146"/>
    </location>
</feature>
<evidence type="ECO:0000313" key="3">
    <source>
        <dbReference type="EMBL" id="EQC32703.1"/>
    </source>
</evidence>
<keyword evidence="4" id="KW-1185">Reference proteome</keyword>
<proteinExistence type="predicted"/>
<dbReference type="RefSeq" id="XP_008613847.1">
    <property type="nucleotide sequence ID" value="XM_008615625.1"/>
</dbReference>
<organism evidence="3 4">
    <name type="scientific">Saprolegnia diclina (strain VS20)</name>
    <dbReference type="NCBI Taxonomy" id="1156394"/>
    <lineage>
        <taxon>Eukaryota</taxon>
        <taxon>Sar</taxon>
        <taxon>Stramenopiles</taxon>
        <taxon>Oomycota</taxon>
        <taxon>Saprolegniomycetes</taxon>
        <taxon>Saprolegniales</taxon>
        <taxon>Saprolegniaceae</taxon>
        <taxon>Saprolegnia</taxon>
    </lineage>
</organism>
<dbReference type="OMA" id="CTGCTEY"/>
<feature type="transmembrane region" description="Helical" evidence="2">
    <location>
        <begin position="20"/>
        <end position="38"/>
    </location>
</feature>
<name>T0RK80_SAPDV</name>
<dbReference type="VEuPathDB" id="FungiDB:SDRG_09676"/>
<evidence type="ECO:0000256" key="1">
    <source>
        <dbReference type="SAM" id="MobiDB-lite"/>
    </source>
</evidence>
<feature type="transmembrane region" description="Helical" evidence="2">
    <location>
        <begin position="90"/>
        <end position="109"/>
    </location>
</feature>
<evidence type="ECO:0000313" key="4">
    <source>
        <dbReference type="Proteomes" id="UP000030762"/>
    </source>
</evidence>
<keyword evidence="2" id="KW-1133">Transmembrane helix</keyword>
<dbReference type="Proteomes" id="UP000030762">
    <property type="component" value="Unassembled WGS sequence"/>
</dbReference>
<dbReference type="GeneID" id="19950403"/>
<reference evidence="3 4" key="1">
    <citation type="submission" date="2012-04" db="EMBL/GenBank/DDBJ databases">
        <title>The Genome Sequence of Saprolegnia declina VS20.</title>
        <authorList>
            <consortium name="The Broad Institute Genome Sequencing Platform"/>
            <person name="Russ C."/>
            <person name="Nusbaum C."/>
            <person name="Tyler B."/>
            <person name="van West P."/>
            <person name="Dieguez-Uribeondo J."/>
            <person name="de Bruijn I."/>
            <person name="Tripathy S."/>
            <person name="Jiang R."/>
            <person name="Young S.K."/>
            <person name="Zeng Q."/>
            <person name="Gargeya S."/>
            <person name="Fitzgerald M."/>
            <person name="Haas B."/>
            <person name="Abouelleil A."/>
            <person name="Alvarado L."/>
            <person name="Arachchi H.M."/>
            <person name="Berlin A."/>
            <person name="Chapman S.B."/>
            <person name="Goldberg J."/>
            <person name="Griggs A."/>
            <person name="Gujja S."/>
            <person name="Hansen M."/>
            <person name="Howarth C."/>
            <person name="Imamovic A."/>
            <person name="Larimer J."/>
            <person name="McCowen C."/>
            <person name="Montmayeur A."/>
            <person name="Murphy C."/>
            <person name="Neiman D."/>
            <person name="Pearson M."/>
            <person name="Priest M."/>
            <person name="Roberts A."/>
            <person name="Saif S."/>
            <person name="Shea T."/>
            <person name="Sisk P."/>
            <person name="Sykes S."/>
            <person name="Wortman J."/>
            <person name="Nusbaum C."/>
            <person name="Birren B."/>
        </authorList>
    </citation>
    <scope>NUCLEOTIDE SEQUENCE [LARGE SCALE GENOMIC DNA]</scope>
    <source>
        <strain evidence="3 4">VS20</strain>
    </source>
</reference>
<feature type="compositionally biased region" description="Low complexity" evidence="1">
    <location>
        <begin position="196"/>
        <end position="218"/>
    </location>
</feature>
<evidence type="ECO:0000256" key="2">
    <source>
        <dbReference type="SAM" id="Phobius"/>
    </source>
</evidence>
<accession>T0RK80</accession>
<gene>
    <name evidence="3" type="ORF">SDRG_09676</name>
</gene>
<keyword evidence="2" id="KW-0472">Membrane</keyword>
<dbReference type="AlphaFoldDB" id="T0RK80"/>
<dbReference type="EMBL" id="JH767162">
    <property type="protein sequence ID" value="EQC32703.1"/>
    <property type="molecule type" value="Genomic_DNA"/>
</dbReference>